<organism evidence="1 2">
    <name type="scientific">Streptococcus pneumoniae</name>
    <dbReference type="NCBI Taxonomy" id="1313"/>
    <lineage>
        <taxon>Bacteria</taxon>
        <taxon>Bacillati</taxon>
        <taxon>Bacillota</taxon>
        <taxon>Bacilli</taxon>
        <taxon>Lactobacillales</taxon>
        <taxon>Streptococcaceae</taxon>
        <taxon>Streptococcus</taxon>
    </lineage>
</organism>
<protein>
    <submittedName>
        <fullName evidence="1">Uncharacterized protein</fullName>
    </submittedName>
</protein>
<dbReference type="RefSeq" id="WP_001860750.1">
    <property type="nucleotide sequence ID" value="NZ_AP028612.1"/>
</dbReference>
<gene>
    <name evidence="1" type="ORF">GM545_11075</name>
</gene>
<proteinExistence type="predicted"/>
<evidence type="ECO:0000313" key="2">
    <source>
        <dbReference type="Proteomes" id="UP000467349"/>
    </source>
</evidence>
<dbReference type="AlphaFoldDB" id="A0A4L7BUK3"/>
<comment type="caution">
    <text evidence="1">The sequence shown here is derived from an EMBL/GenBank/DDBJ whole genome shotgun (WGS) entry which is preliminary data.</text>
</comment>
<sequence>MMNIAYKNRDLSDEEFKEEAHQFRDKEIKILEEKLKELNISCKVVGINSIKDMNEYKEIMENVNQAKEELKRIDELIAVRSSRIDFLEDKTLRITGNQR</sequence>
<accession>A0A4L7BUK3</accession>
<dbReference type="Proteomes" id="UP000467349">
    <property type="component" value="Unassembled WGS sequence"/>
</dbReference>
<dbReference type="EMBL" id="WNHU01000095">
    <property type="protein sequence ID" value="MTV44114.1"/>
    <property type="molecule type" value="Genomic_DNA"/>
</dbReference>
<reference evidence="1 2" key="1">
    <citation type="submission" date="2019-11" db="EMBL/GenBank/DDBJ databases">
        <title>Growth characteristics of pneumococcus vary with the chemical composition of the capsule and with environmental conditions.</title>
        <authorList>
            <person name="Tothpal A."/>
            <person name="Desobry K."/>
            <person name="Joshi S."/>
            <person name="Wyllie A.L."/>
            <person name="Weinberger D.M."/>
        </authorList>
    </citation>
    <scope>NUCLEOTIDE SEQUENCE [LARGE SCALE GENOMIC DNA]</scope>
    <source>
        <strain evidence="2">pnumococcus09N</strain>
    </source>
</reference>
<evidence type="ECO:0000313" key="1">
    <source>
        <dbReference type="EMBL" id="MTV44114.1"/>
    </source>
</evidence>
<name>A0A4L7BUK3_STREE</name>